<dbReference type="InterPro" id="IPR044876">
    <property type="entry name" value="HRDC_dom_sf"/>
</dbReference>
<comment type="catalytic activity">
    <reaction evidence="1">
        <text>Couples ATP hydrolysis with the unwinding of duplex DNA by translocating in the 3'-5' direction.</text>
        <dbReference type="EC" id="5.6.2.4"/>
    </reaction>
</comment>
<dbReference type="InterPro" id="IPR018982">
    <property type="entry name" value="RQC_domain"/>
</dbReference>
<feature type="compositionally biased region" description="Polar residues" evidence="3">
    <location>
        <begin position="319"/>
        <end position="329"/>
    </location>
</feature>
<accession>A0A0R3TMQ6</accession>
<gene>
    <name evidence="5" type="ORF">HNAJ_LOCUS8610</name>
</gene>
<dbReference type="InterPro" id="IPR010997">
    <property type="entry name" value="HRDC-like_sf"/>
</dbReference>
<dbReference type="EC" id="5.6.2.4" evidence="2"/>
<dbReference type="GO" id="GO:0043138">
    <property type="term" value="F:3'-5' DNA helicase activity"/>
    <property type="evidence" value="ECO:0007669"/>
    <property type="project" value="UniProtKB-EC"/>
</dbReference>
<protein>
    <recommendedName>
        <fullName evidence="2">DNA 3'-5' helicase</fullName>
        <ecNumber evidence="2">5.6.2.4</ecNumber>
    </recommendedName>
</protein>
<feature type="domain" description="HRDC" evidence="4">
    <location>
        <begin position="185"/>
        <end position="268"/>
    </location>
</feature>
<dbReference type="Pfam" id="PF16124">
    <property type="entry name" value="RecQ_Zn_bind"/>
    <property type="match status" value="1"/>
</dbReference>
<name>A0A0R3TMQ6_RODNA</name>
<dbReference type="SMART" id="SM00341">
    <property type="entry name" value="HRDC"/>
    <property type="match status" value="1"/>
</dbReference>
<evidence type="ECO:0000313" key="6">
    <source>
        <dbReference type="Proteomes" id="UP000278807"/>
    </source>
</evidence>
<dbReference type="STRING" id="102285.A0A0R3TMQ6"/>
<evidence type="ECO:0000313" key="5">
    <source>
        <dbReference type="EMBL" id="VDO04633.1"/>
    </source>
</evidence>
<proteinExistence type="predicted"/>
<dbReference type="Proteomes" id="UP000278807">
    <property type="component" value="Unassembled WGS sequence"/>
</dbReference>
<evidence type="ECO:0000256" key="2">
    <source>
        <dbReference type="ARBA" id="ARBA00034808"/>
    </source>
</evidence>
<dbReference type="AlphaFoldDB" id="A0A0R3TMQ6"/>
<evidence type="ECO:0000313" key="7">
    <source>
        <dbReference type="WBParaSite" id="HNAJ_0000861401-mRNA-1"/>
    </source>
</evidence>
<dbReference type="InterPro" id="IPR032284">
    <property type="entry name" value="RecQ_Zn-bd"/>
</dbReference>
<dbReference type="GO" id="GO:0003676">
    <property type="term" value="F:nucleic acid binding"/>
    <property type="evidence" value="ECO:0007669"/>
    <property type="project" value="InterPro"/>
</dbReference>
<keyword evidence="6" id="KW-1185">Reference proteome</keyword>
<evidence type="ECO:0000256" key="1">
    <source>
        <dbReference type="ARBA" id="ARBA00034617"/>
    </source>
</evidence>
<dbReference type="WBParaSite" id="HNAJ_0000861401-mRNA-1">
    <property type="protein sequence ID" value="HNAJ_0000861401-mRNA-1"/>
    <property type="gene ID" value="HNAJ_0000861401"/>
</dbReference>
<dbReference type="GO" id="GO:0000166">
    <property type="term" value="F:nucleotide binding"/>
    <property type="evidence" value="ECO:0007669"/>
    <property type="project" value="InterPro"/>
</dbReference>
<dbReference type="SUPFAM" id="SSF47819">
    <property type="entry name" value="HRDC-like"/>
    <property type="match status" value="1"/>
</dbReference>
<reference evidence="5 6" key="2">
    <citation type="submission" date="2018-11" db="EMBL/GenBank/DDBJ databases">
        <authorList>
            <consortium name="Pathogen Informatics"/>
        </authorList>
    </citation>
    <scope>NUCLEOTIDE SEQUENCE [LARGE SCALE GENOMIC DNA]</scope>
</reference>
<dbReference type="Gene3D" id="1.10.150.80">
    <property type="entry name" value="HRDC domain"/>
    <property type="match status" value="1"/>
</dbReference>
<dbReference type="OrthoDB" id="10261556at2759"/>
<dbReference type="SUPFAM" id="SSF46785">
    <property type="entry name" value="Winged helix' DNA-binding domain"/>
    <property type="match status" value="1"/>
</dbReference>
<organism evidence="7">
    <name type="scientific">Rodentolepis nana</name>
    <name type="common">Dwarf tapeworm</name>
    <name type="synonym">Hymenolepis nana</name>
    <dbReference type="NCBI Taxonomy" id="102285"/>
    <lineage>
        <taxon>Eukaryota</taxon>
        <taxon>Metazoa</taxon>
        <taxon>Spiralia</taxon>
        <taxon>Lophotrochozoa</taxon>
        <taxon>Platyhelminthes</taxon>
        <taxon>Cestoda</taxon>
        <taxon>Eucestoda</taxon>
        <taxon>Cyclophyllidea</taxon>
        <taxon>Hymenolepididae</taxon>
        <taxon>Rodentolepis</taxon>
    </lineage>
</organism>
<dbReference type="Gene3D" id="1.10.10.10">
    <property type="entry name" value="Winged helix-like DNA-binding domain superfamily/Winged helix DNA-binding domain"/>
    <property type="match status" value="1"/>
</dbReference>
<feature type="region of interest" description="Disordered" evidence="3">
    <location>
        <begin position="294"/>
        <end position="348"/>
    </location>
</feature>
<dbReference type="Pfam" id="PF00570">
    <property type="entry name" value="HRDC"/>
    <property type="match status" value="1"/>
</dbReference>
<dbReference type="Pfam" id="PF09382">
    <property type="entry name" value="RQC"/>
    <property type="match status" value="1"/>
</dbReference>
<evidence type="ECO:0000259" key="4">
    <source>
        <dbReference type="PROSITE" id="PS50967"/>
    </source>
</evidence>
<dbReference type="GO" id="GO:0006281">
    <property type="term" value="P:DNA repair"/>
    <property type="evidence" value="ECO:0007669"/>
    <property type="project" value="InterPro"/>
</dbReference>
<dbReference type="InterPro" id="IPR036388">
    <property type="entry name" value="WH-like_DNA-bd_sf"/>
</dbReference>
<reference evidence="7" key="1">
    <citation type="submission" date="2017-02" db="UniProtKB">
        <authorList>
            <consortium name="WormBaseParasite"/>
        </authorList>
    </citation>
    <scope>IDENTIFICATION</scope>
</reference>
<sequence>MVSYCDNVIDCRRRLILAHFGEAFDSTNCALVVGCECDNCHAAEHQKVTQRDLTVDAKALVESVISLVNCRRNVTLNYLVDIFRGAQTAQVQRLRDNSLPIYGKGSNYSKMDAERLLHKLLADRVLNEEFSVTAADTIATYLRPGPKTNLLLDGKLQIMLPVAVNVKARGADVPVVGEQPKDKFASVRKECYESLVKIAKQLTSYQGISNYAIVFPNEMLLEIADQLPTSKEELLKIPQCTEYKLTRFNATDSFLDVTLKYLSILGILKQEEKELKKTADQLVAEQPGRAFGAKRAGAKRATAARGGVVKSGAYKRPAPSNSGWLQSGSSTGGGASKPKLMKLTTRFQ</sequence>
<dbReference type="GO" id="GO:0006260">
    <property type="term" value="P:DNA replication"/>
    <property type="evidence" value="ECO:0007669"/>
    <property type="project" value="InterPro"/>
</dbReference>
<dbReference type="InterPro" id="IPR036390">
    <property type="entry name" value="WH_DNA-bd_sf"/>
</dbReference>
<dbReference type="PROSITE" id="PS50967">
    <property type="entry name" value="HRDC"/>
    <property type="match status" value="1"/>
</dbReference>
<dbReference type="EMBL" id="UZAE01012336">
    <property type="protein sequence ID" value="VDO04633.1"/>
    <property type="molecule type" value="Genomic_DNA"/>
</dbReference>
<dbReference type="InterPro" id="IPR002121">
    <property type="entry name" value="HRDC_dom"/>
</dbReference>
<feature type="compositionally biased region" description="Low complexity" evidence="3">
    <location>
        <begin position="294"/>
        <end position="307"/>
    </location>
</feature>
<evidence type="ECO:0000256" key="3">
    <source>
        <dbReference type="SAM" id="MobiDB-lite"/>
    </source>
</evidence>
<dbReference type="SMART" id="SM00956">
    <property type="entry name" value="RQC"/>
    <property type="match status" value="1"/>
</dbReference>